<keyword evidence="14" id="KW-1185">Reference proteome</keyword>
<evidence type="ECO:0000256" key="10">
    <source>
        <dbReference type="ARBA" id="ARBA00022970"/>
    </source>
</evidence>
<comment type="function">
    <text evidence="1">Part of the ABC transporter FtsEX involved in cellular division. Important for assembly or stability of the septal ring.</text>
</comment>
<dbReference type="Pfam" id="PF09383">
    <property type="entry name" value="NIL"/>
    <property type="match status" value="1"/>
</dbReference>
<dbReference type="InterPro" id="IPR027417">
    <property type="entry name" value="P-loop_NTPase"/>
</dbReference>
<protein>
    <recommendedName>
        <fullName evidence="4">Cell division ATP-binding protein FtsE</fullName>
    </recommendedName>
</protein>
<name>E3G2I1_ENTLS</name>
<dbReference type="AlphaFoldDB" id="E3G2I1"/>
<dbReference type="PROSITE" id="PS00211">
    <property type="entry name" value="ABC_TRANSPORTER_1"/>
    <property type="match status" value="1"/>
</dbReference>
<dbReference type="SMART" id="SM00930">
    <property type="entry name" value="NIL"/>
    <property type="match status" value="1"/>
</dbReference>
<dbReference type="Gene3D" id="3.40.50.300">
    <property type="entry name" value="P-loop containing nucleotide triphosphate hydrolases"/>
    <property type="match status" value="1"/>
</dbReference>
<comment type="similarity">
    <text evidence="3">Belongs to the ABC transporter superfamily.</text>
</comment>
<dbReference type="PANTHER" id="PTHR43166:SF36">
    <property type="entry name" value="METHIONINE IMPORT ATP-BINDING PROTEIN METN 2"/>
    <property type="match status" value="1"/>
</dbReference>
<dbReference type="Pfam" id="PF00005">
    <property type="entry name" value="ABC_tran"/>
    <property type="match status" value="1"/>
</dbReference>
<dbReference type="KEGG" id="esc:Entcl_0643"/>
<dbReference type="Gene3D" id="3.30.70.260">
    <property type="match status" value="1"/>
</dbReference>
<evidence type="ECO:0000313" key="14">
    <source>
        <dbReference type="Proteomes" id="UP000006872"/>
    </source>
</evidence>
<proteinExistence type="inferred from homology"/>
<evidence type="ECO:0000256" key="9">
    <source>
        <dbReference type="ARBA" id="ARBA00022967"/>
    </source>
</evidence>
<reference evidence="14" key="1">
    <citation type="submission" date="2010-10" db="EMBL/GenBank/DDBJ databases">
        <title>Complete sequence of Enterobacter cloacae SCF1.</title>
        <authorList>
            <consortium name="US DOE Joint Genome Institute"/>
            <person name="Lucas S."/>
            <person name="Copeland A."/>
            <person name="Lapidus A."/>
            <person name="Cheng J.-F."/>
            <person name="Bruce D."/>
            <person name="Goodwin L."/>
            <person name="Pitluck S."/>
            <person name="Davenport K."/>
            <person name="Detter J.C."/>
            <person name="Han C."/>
            <person name="Tapia R."/>
            <person name="Land M."/>
            <person name="Hauser L."/>
            <person name="Chang Y.-J."/>
            <person name="Jeffries C."/>
            <person name="Kyrpides N."/>
            <person name="Ivanova N."/>
            <person name="Mikhailova N."/>
            <person name="DeAngelis K."/>
            <person name="Arkin A.P."/>
            <person name="Chivian D."/>
            <person name="Edwards B."/>
            <person name="Woo H."/>
            <person name="Hazen T.C."/>
            <person name="Woyke T."/>
        </authorList>
    </citation>
    <scope>NUCLEOTIDE SEQUENCE [LARGE SCALE GENOMIC DNA]</scope>
    <source>
        <strain evidence="14">SCF1</strain>
    </source>
</reference>
<organism evidence="13 14">
    <name type="scientific">Enterobacter lignolyticus (strain SCF1)</name>
    <dbReference type="NCBI Taxonomy" id="701347"/>
    <lineage>
        <taxon>Bacteria</taxon>
        <taxon>Pseudomonadati</taxon>
        <taxon>Pseudomonadota</taxon>
        <taxon>Gammaproteobacteria</taxon>
        <taxon>Enterobacterales</taxon>
        <taxon>Enterobacteriaceae</taxon>
        <taxon>Pluralibacter</taxon>
    </lineage>
</organism>
<keyword evidence="11" id="KW-0472">Membrane</keyword>
<evidence type="ECO:0000256" key="6">
    <source>
        <dbReference type="ARBA" id="ARBA00022475"/>
    </source>
</evidence>
<keyword evidence="10" id="KW-0029">Amino-acid transport</keyword>
<reference evidence="13 14" key="2">
    <citation type="journal article" date="2011" name="Stand. Genomic Sci.">
        <title>Complete genome sequence of 'Enterobacter lignolyticus' SCF1.</title>
        <authorList>
            <person name="Deangelis K.M."/>
            <person name="D'Haeseleer P."/>
            <person name="Chivian D."/>
            <person name="Fortney J.L."/>
            <person name="Khudyakov J."/>
            <person name="Simmons B."/>
            <person name="Woo H."/>
            <person name="Arkin A.P."/>
            <person name="Davenport K.W."/>
            <person name="Goodwin L."/>
            <person name="Chen A."/>
            <person name="Ivanova N."/>
            <person name="Kyrpides N.C."/>
            <person name="Mavromatis K."/>
            <person name="Woyke T."/>
            <person name="Hazen T.C."/>
        </authorList>
    </citation>
    <scope>NUCLEOTIDE SEQUENCE [LARGE SCALE GENOMIC DNA]</scope>
    <source>
        <strain evidence="13 14">SCF1</strain>
    </source>
</reference>
<keyword evidence="8" id="KW-0067">ATP-binding</keyword>
<keyword evidence="7" id="KW-0547">Nucleotide-binding</keyword>
<keyword evidence="9" id="KW-1278">Translocase</keyword>
<dbReference type="InterPro" id="IPR003439">
    <property type="entry name" value="ABC_transporter-like_ATP-bd"/>
</dbReference>
<comment type="subcellular location">
    <subcellularLocation>
        <location evidence="2">Cell inner membrane</location>
        <topology evidence="2">Peripheral membrane protein</topology>
    </subcellularLocation>
</comment>
<keyword evidence="6" id="KW-1003">Cell membrane</keyword>
<evidence type="ECO:0000259" key="12">
    <source>
        <dbReference type="PROSITE" id="PS50893"/>
    </source>
</evidence>
<dbReference type="InterPro" id="IPR018449">
    <property type="entry name" value="NIL_domain"/>
</dbReference>
<dbReference type="GO" id="GO:0016887">
    <property type="term" value="F:ATP hydrolysis activity"/>
    <property type="evidence" value="ECO:0007669"/>
    <property type="project" value="InterPro"/>
</dbReference>
<dbReference type="InterPro" id="IPR041701">
    <property type="entry name" value="MetN_ABC"/>
</dbReference>
<evidence type="ECO:0000256" key="1">
    <source>
        <dbReference type="ARBA" id="ARBA00002579"/>
    </source>
</evidence>
<dbReference type="CDD" id="cd03258">
    <property type="entry name" value="ABC_MetN_methionine_transporter"/>
    <property type="match status" value="1"/>
</dbReference>
<keyword evidence="5" id="KW-0813">Transport</keyword>
<evidence type="ECO:0000256" key="5">
    <source>
        <dbReference type="ARBA" id="ARBA00022448"/>
    </source>
</evidence>
<evidence type="ECO:0000256" key="7">
    <source>
        <dbReference type="ARBA" id="ARBA00022741"/>
    </source>
</evidence>
<sequence>MSIIMIVLERINKIFDHGKTPITAVDDVSLRVEKGQIYGIIGYSGAGKSTLIRLLNGLEKPTTGSVTINGQQISAAKGEALRRARLKISMVFQHFNLLWSRTVSENIAFSMQIAGAPKAQIAARVAELIALVGLTGRERAYPSQLSGGQKQRVGIARALANSPDVLLCDEATSALDPQTTDQILELLLDINRRFGLTIVLITHEMHVVRKICDRVAVMENGKVVEEGEVIRVFTHPQQAITRQFVRQVSQYADDEDFDPELTRDLQGSVIKLTFTGHSTHRPVVGELTLRYGLPFNILHGKMTQTANGAFGQLWVHVSASQEQLANILADLQRSDIDGEVIAHG</sequence>
<dbReference type="EMBL" id="CP002272">
    <property type="protein sequence ID" value="ADO46920.1"/>
    <property type="molecule type" value="Genomic_DNA"/>
</dbReference>
<dbReference type="SMART" id="SM00382">
    <property type="entry name" value="AAA"/>
    <property type="match status" value="1"/>
</dbReference>
<dbReference type="GO" id="GO:0006865">
    <property type="term" value="P:amino acid transport"/>
    <property type="evidence" value="ECO:0007669"/>
    <property type="project" value="UniProtKB-KW"/>
</dbReference>
<dbReference type="FunFam" id="3.40.50.300:FF:000056">
    <property type="entry name" value="Cell division ATP-binding protein FtsE"/>
    <property type="match status" value="1"/>
</dbReference>
<dbReference type="PROSITE" id="PS50893">
    <property type="entry name" value="ABC_TRANSPORTER_2"/>
    <property type="match status" value="1"/>
</dbReference>
<evidence type="ECO:0000313" key="13">
    <source>
        <dbReference type="EMBL" id="ADO46920.1"/>
    </source>
</evidence>
<dbReference type="SUPFAM" id="SSF55021">
    <property type="entry name" value="ACT-like"/>
    <property type="match status" value="1"/>
</dbReference>
<dbReference type="InterPro" id="IPR050086">
    <property type="entry name" value="MetN_ABC_transporter-like"/>
</dbReference>
<dbReference type="InterPro" id="IPR003593">
    <property type="entry name" value="AAA+_ATPase"/>
</dbReference>
<gene>
    <name evidence="13" type="ordered locus">Entcl_0643</name>
</gene>
<evidence type="ECO:0000256" key="11">
    <source>
        <dbReference type="ARBA" id="ARBA00023136"/>
    </source>
</evidence>
<dbReference type="GO" id="GO:0005524">
    <property type="term" value="F:ATP binding"/>
    <property type="evidence" value="ECO:0007669"/>
    <property type="project" value="UniProtKB-KW"/>
</dbReference>
<feature type="domain" description="ABC transporter" evidence="12">
    <location>
        <begin position="6"/>
        <end position="245"/>
    </location>
</feature>
<evidence type="ECO:0000256" key="8">
    <source>
        <dbReference type="ARBA" id="ARBA00022840"/>
    </source>
</evidence>
<dbReference type="eggNOG" id="COG1135">
    <property type="taxonomic scope" value="Bacteria"/>
</dbReference>
<accession>E3G2I1</accession>
<dbReference type="STRING" id="701347.Entcl_0643"/>
<dbReference type="HOGENOM" id="CLU_000604_1_3_6"/>
<dbReference type="InterPro" id="IPR017871">
    <property type="entry name" value="ABC_transporter-like_CS"/>
</dbReference>
<dbReference type="SUPFAM" id="SSF52540">
    <property type="entry name" value="P-loop containing nucleoside triphosphate hydrolases"/>
    <property type="match status" value="1"/>
</dbReference>
<evidence type="ECO:0000256" key="3">
    <source>
        <dbReference type="ARBA" id="ARBA00005417"/>
    </source>
</evidence>
<dbReference type="PANTHER" id="PTHR43166">
    <property type="entry name" value="AMINO ACID IMPORT ATP-BINDING PROTEIN"/>
    <property type="match status" value="1"/>
</dbReference>
<evidence type="ECO:0000256" key="2">
    <source>
        <dbReference type="ARBA" id="ARBA00004417"/>
    </source>
</evidence>
<evidence type="ECO:0000256" key="4">
    <source>
        <dbReference type="ARBA" id="ARBA00020019"/>
    </source>
</evidence>
<dbReference type="InterPro" id="IPR045865">
    <property type="entry name" value="ACT-like_dom_sf"/>
</dbReference>
<dbReference type="Proteomes" id="UP000006872">
    <property type="component" value="Chromosome"/>
</dbReference>
<dbReference type="GO" id="GO:0005886">
    <property type="term" value="C:plasma membrane"/>
    <property type="evidence" value="ECO:0007669"/>
    <property type="project" value="UniProtKB-SubCell"/>
</dbReference>